<sequence>MQEDVYTKAGIGTTAFLGYFAGLPAEVIMGSLLGAIFFTTAATEYSFKRRSVLAFLSFVCGLIFFSPAATIFISVTGLFGVKPEQYEIEHIDAVGAFVSALLVVKLSVKAYGRADIPKQGGQQ</sequence>
<keyword evidence="1" id="KW-0812">Transmembrane</keyword>
<dbReference type="EMBL" id="CVRY01000004">
    <property type="protein sequence ID" value="CRL63043.1"/>
    <property type="molecule type" value="Genomic_DNA"/>
</dbReference>
<dbReference type="Proteomes" id="UP000183920">
    <property type="component" value="Unassembled WGS sequence"/>
</dbReference>
<evidence type="ECO:0000313" key="3">
    <source>
        <dbReference type="Proteomes" id="UP000183920"/>
    </source>
</evidence>
<dbReference type="AlphaFoldDB" id="A0A0G4QB16"/>
<dbReference type="RefSeq" id="WP_004250891.1">
    <property type="nucleotide sequence ID" value="NZ_CVRY01000004.1"/>
</dbReference>
<accession>A0A0G4QB16</accession>
<evidence type="ECO:0008006" key="4">
    <source>
        <dbReference type="Google" id="ProtNLM"/>
    </source>
</evidence>
<gene>
    <name evidence="2" type="ORF">BN1804_02294</name>
</gene>
<dbReference type="Pfam" id="PF16931">
    <property type="entry name" value="Phage_holin_8"/>
    <property type="match status" value="1"/>
</dbReference>
<keyword evidence="1" id="KW-0472">Membrane</keyword>
<evidence type="ECO:0000313" key="2">
    <source>
        <dbReference type="EMBL" id="CRL63043.1"/>
    </source>
</evidence>
<name>A0A0G4QB16_9GAMM</name>
<evidence type="ECO:0000256" key="1">
    <source>
        <dbReference type="SAM" id="Phobius"/>
    </source>
</evidence>
<keyword evidence="1" id="KW-1133">Transmembrane helix</keyword>
<reference evidence="3" key="1">
    <citation type="submission" date="2015-06" db="EMBL/GenBank/DDBJ databases">
        <authorList>
            <person name="Urmite Genomes"/>
        </authorList>
    </citation>
    <scope>NUCLEOTIDE SEQUENCE [LARGE SCALE GENOMIC DNA]</scope>
    <source>
        <strain evidence="3">CSUR P1867</strain>
    </source>
</reference>
<protein>
    <recommendedName>
        <fullName evidence="4">Phage holin</fullName>
    </recommendedName>
</protein>
<organism evidence="2 3">
    <name type="scientific">Proteus penneri</name>
    <dbReference type="NCBI Taxonomy" id="102862"/>
    <lineage>
        <taxon>Bacteria</taxon>
        <taxon>Pseudomonadati</taxon>
        <taxon>Pseudomonadota</taxon>
        <taxon>Gammaproteobacteria</taxon>
        <taxon>Enterobacterales</taxon>
        <taxon>Morganellaceae</taxon>
        <taxon>Proteus</taxon>
    </lineage>
</organism>
<feature type="transmembrane region" description="Helical" evidence="1">
    <location>
        <begin position="52"/>
        <end position="79"/>
    </location>
</feature>
<proteinExistence type="predicted"/>
<feature type="transmembrane region" description="Helical" evidence="1">
    <location>
        <begin position="16"/>
        <end position="40"/>
    </location>
</feature>
<feature type="transmembrane region" description="Helical" evidence="1">
    <location>
        <begin position="91"/>
        <end position="108"/>
    </location>
</feature>
<dbReference type="InterPro" id="IPR032637">
    <property type="entry name" value="Phage_holin-like"/>
</dbReference>